<dbReference type="Proteomes" id="UP000245626">
    <property type="component" value="Unassembled WGS sequence"/>
</dbReference>
<protein>
    <submittedName>
        <fullName evidence="1">Uncharacterized protein</fullName>
    </submittedName>
</protein>
<accession>A0ACD0NR12</accession>
<keyword evidence="2" id="KW-1185">Reference proteome</keyword>
<organism evidence="1 2">
    <name type="scientific">Violaceomyces palustris</name>
    <dbReference type="NCBI Taxonomy" id="1673888"/>
    <lineage>
        <taxon>Eukaryota</taxon>
        <taxon>Fungi</taxon>
        <taxon>Dikarya</taxon>
        <taxon>Basidiomycota</taxon>
        <taxon>Ustilaginomycotina</taxon>
        <taxon>Ustilaginomycetes</taxon>
        <taxon>Violaceomycetales</taxon>
        <taxon>Violaceomycetaceae</taxon>
        <taxon>Violaceomyces</taxon>
    </lineage>
</organism>
<gene>
    <name evidence="1" type="ORF">IE53DRAFT_205314</name>
</gene>
<name>A0ACD0NR12_9BASI</name>
<evidence type="ECO:0000313" key="2">
    <source>
        <dbReference type="Proteomes" id="UP000245626"/>
    </source>
</evidence>
<reference evidence="1 2" key="1">
    <citation type="journal article" date="2018" name="Mol. Biol. Evol.">
        <title>Broad Genomic Sampling Reveals a Smut Pathogenic Ancestry of the Fungal Clade Ustilaginomycotina.</title>
        <authorList>
            <person name="Kijpornyongpan T."/>
            <person name="Mondo S.J."/>
            <person name="Barry K."/>
            <person name="Sandor L."/>
            <person name="Lee J."/>
            <person name="Lipzen A."/>
            <person name="Pangilinan J."/>
            <person name="LaButti K."/>
            <person name="Hainaut M."/>
            <person name="Henrissat B."/>
            <person name="Grigoriev I.V."/>
            <person name="Spatafora J.W."/>
            <person name="Aime M.C."/>
        </authorList>
    </citation>
    <scope>NUCLEOTIDE SEQUENCE [LARGE SCALE GENOMIC DNA]</scope>
    <source>
        <strain evidence="1 2">SA 807</strain>
    </source>
</reference>
<proteinExistence type="predicted"/>
<evidence type="ECO:0000313" key="1">
    <source>
        <dbReference type="EMBL" id="PWN48256.1"/>
    </source>
</evidence>
<dbReference type="EMBL" id="KZ820240">
    <property type="protein sequence ID" value="PWN48256.1"/>
    <property type="molecule type" value="Genomic_DNA"/>
</dbReference>
<sequence>MSIPIPSPPSFRTILLSPARLLFPCPPPPPPTLSGLNPFNQHGSPCTSFFFSFFSLLKSRVPFFRLCKMALSFVQPLFLHFSVPLRISPWSLSGDLNPSPTSPPQTPHSPKETQKNAVLIIFIKGKGTMSPVGQVNARNPIHGRSQQ</sequence>